<dbReference type="EMBL" id="CM001023">
    <property type="protein sequence ID" value="EAZ81305.2"/>
    <property type="molecule type" value="Genomic_DNA"/>
</dbReference>
<dbReference type="HOGENOM" id="CLU_1623674_0_0_10"/>
<dbReference type="Proteomes" id="UP000003919">
    <property type="component" value="Chromosome"/>
</dbReference>
<proteinExistence type="predicted"/>
<dbReference type="STRING" id="388413.ALPR1_19753"/>
<reference evidence="1 2" key="1">
    <citation type="journal article" date="2011" name="J. Bacteriol.">
        <title>Complete genome sequence of Algoriphagus sp. PR1, bacterial prey of a colony-forming choanoflagellate.</title>
        <authorList>
            <person name="Alegado R.A."/>
            <person name="Ferriera S."/>
            <person name="Nusbaum C."/>
            <person name="Young S.K."/>
            <person name="Zeng Q."/>
            <person name="Imamovic A."/>
            <person name="Fairclough S.R."/>
            <person name="King N."/>
        </authorList>
    </citation>
    <scope>NUCLEOTIDE SEQUENCE [LARGE SCALE GENOMIC DNA]</scope>
    <source>
        <strain evidence="1 2">PR1</strain>
    </source>
</reference>
<dbReference type="AlphaFoldDB" id="A3HXI2"/>
<comment type="caution">
    <text evidence="1">The sequence shown here is derived from an EMBL/GenBank/DDBJ whole genome shotgun (WGS) entry which is preliminary data.</text>
</comment>
<organism evidence="1 2">
    <name type="scientific">Algoriphagus machipongonensis</name>
    <dbReference type="NCBI Taxonomy" id="388413"/>
    <lineage>
        <taxon>Bacteria</taxon>
        <taxon>Pseudomonadati</taxon>
        <taxon>Bacteroidota</taxon>
        <taxon>Cytophagia</taxon>
        <taxon>Cytophagales</taxon>
        <taxon>Cyclobacteriaceae</taxon>
        <taxon>Algoriphagus</taxon>
    </lineage>
</organism>
<accession>A3HXI2</accession>
<dbReference type="EMBL" id="AAXU02000001">
    <property type="protein sequence ID" value="EAZ81305.2"/>
    <property type="molecule type" value="Genomic_DNA"/>
</dbReference>
<evidence type="ECO:0000313" key="1">
    <source>
        <dbReference type="EMBL" id="EAZ81305.2"/>
    </source>
</evidence>
<protein>
    <submittedName>
        <fullName evidence="1">Uncharacterized protein</fullName>
    </submittedName>
</protein>
<sequence>MLERKEYYFWNQTKNHAFGLGQRMFKKTCFESYQKMNNKVKSTIEPINPSIDNKPQIPSCNSTHTSSYLKFEQFNFIHKLLKLKDDLCISWKNGMTPELLQYERINLLEEWYETRFIELKNENGTPCIFKRMDESQQIRTFKKHLPNVNIEKSALSSEEKNKG</sequence>
<keyword evidence="2" id="KW-1185">Reference proteome</keyword>
<name>A3HXI2_9BACT</name>
<evidence type="ECO:0000313" key="2">
    <source>
        <dbReference type="Proteomes" id="UP000003919"/>
    </source>
</evidence>
<gene>
    <name evidence="1" type="ORF">ALPR1_19753</name>
</gene>